<dbReference type="EMBL" id="KB206860">
    <property type="protein sequence ID" value="ELP87411.1"/>
    <property type="molecule type" value="Genomic_DNA"/>
</dbReference>
<dbReference type="KEGG" id="eiv:EIN_096780"/>
<sequence>MSTAPMLTKEQLNRLKVVKRKSQSVQNENRREIVYLSVLDCMGYSFVLTRPKKTVVKSVLPFIHISKIIDPSGAIVLSYEDIRTEAYSLKIGEGKKDQERRITQYVKNKTVNLMIDMIIGNQFIFNSEEGPVKQYSINTLTPPQRRLEFFVMFDGTNCWYLDVKNQTTCEAIDIIHKNLFDQVTQNNFSVPPSAIDLSHVMQFMPTLPADAQSVSNQENQESEKSVSKL</sequence>
<organism evidence="1 2">
    <name type="scientific">Entamoeba invadens IP1</name>
    <dbReference type="NCBI Taxonomy" id="370355"/>
    <lineage>
        <taxon>Eukaryota</taxon>
        <taxon>Amoebozoa</taxon>
        <taxon>Evosea</taxon>
        <taxon>Archamoebae</taxon>
        <taxon>Mastigamoebida</taxon>
        <taxon>Entamoebidae</taxon>
        <taxon>Entamoeba</taxon>
    </lineage>
</organism>
<dbReference type="RefSeq" id="XP_004254182.1">
    <property type="nucleotide sequence ID" value="XM_004254134.1"/>
</dbReference>
<reference evidence="1 2" key="1">
    <citation type="submission" date="2012-10" db="EMBL/GenBank/DDBJ databases">
        <authorList>
            <person name="Zafar N."/>
            <person name="Inman J."/>
            <person name="Hall N."/>
            <person name="Lorenzi H."/>
            <person name="Caler E."/>
        </authorList>
    </citation>
    <scope>NUCLEOTIDE SEQUENCE [LARGE SCALE GENOMIC DNA]</scope>
    <source>
        <strain evidence="1 2">IP1</strain>
    </source>
</reference>
<dbReference type="OrthoDB" id="10275936at2759"/>
<name>A0A0A1U6H6_ENTIV</name>
<dbReference type="GeneID" id="14886398"/>
<protein>
    <submittedName>
        <fullName evidence="1">Uncharacterized protein</fullName>
    </submittedName>
</protein>
<dbReference type="OMA" id="TCEAIDI"/>
<dbReference type="VEuPathDB" id="AmoebaDB:EIN_096780"/>
<proteinExistence type="predicted"/>
<evidence type="ECO:0000313" key="1">
    <source>
        <dbReference type="EMBL" id="ELP87411.1"/>
    </source>
</evidence>
<accession>A0A0A1U6H6</accession>
<dbReference type="AlphaFoldDB" id="A0A0A1U6H6"/>
<keyword evidence="2" id="KW-1185">Reference proteome</keyword>
<evidence type="ECO:0000313" key="2">
    <source>
        <dbReference type="Proteomes" id="UP000014680"/>
    </source>
</evidence>
<gene>
    <name evidence="1" type="ORF">EIN_096780</name>
</gene>
<dbReference type="Proteomes" id="UP000014680">
    <property type="component" value="Unassembled WGS sequence"/>
</dbReference>